<comment type="similarity">
    <text evidence="2 8">Belongs to the dihydrofolate reductase family.</text>
</comment>
<dbReference type="FunFam" id="3.40.430.10:FF:000001">
    <property type="entry name" value="Dihydrofolate reductase"/>
    <property type="match status" value="1"/>
</dbReference>
<evidence type="ECO:0000256" key="8">
    <source>
        <dbReference type="PIRNR" id="PIRNR000194"/>
    </source>
</evidence>
<comment type="catalytic activity">
    <reaction evidence="8">
        <text>(6S)-5,6,7,8-tetrahydrofolate + NADP(+) = 7,8-dihydrofolate + NADPH + H(+)</text>
        <dbReference type="Rhea" id="RHEA:15009"/>
        <dbReference type="ChEBI" id="CHEBI:15378"/>
        <dbReference type="ChEBI" id="CHEBI:57451"/>
        <dbReference type="ChEBI" id="CHEBI:57453"/>
        <dbReference type="ChEBI" id="CHEBI:57783"/>
        <dbReference type="ChEBI" id="CHEBI:58349"/>
        <dbReference type="EC" id="1.5.1.3"/>
    </reaction>
</comment>
<dbReference type="InterPro" id="IPR001796">
    <property type="entry name" value="DHFR_dom"/>
</dbReference>
<dbReference type="SUPFAM" id="SSF53597">
    <property type="entry name" value="Dihydrofolate reductase-like"/>
    <property type="match status" value="1"/>
</dbReference>
<dbReference type="KEGG" id="mpau:ZMTM_16150"/>
<keyword evidence="11" id="KW-1185">Reference proteome</keyword>
<dbReference type="GO" id="GO:0046654">
    <property type="term" value="P:tetrahydrofolate biosynthetic process"/>
    <property type="evidence" value="ECO:0007669"/>
    <property type="project" value="UniProtKB-UniPathway"/>
</dbReference>
<dbReference type="GO" id="GO:0046655">
    <property type="term" value="P:folic acid metabolic process"/>
    <property type="evidence" value="ECO:0007669"/>
    <property type="project" value="TreeGrafter"/>
</dbReference>
<dbReference type="CDD" id="cd00209">
    <property type="entry name" value="DHFR"/>
    <property type="match status" value="1"/>
</dbReference>
<evidence type="ECO:0000256" key="2">
    <source>
        <dbReference type="ARBA" id="ARBA00009539"/>
    </source>
</evidence>
<keyword evidence="6 8" id="KW-0560">Oxidoreductase</keyword>
<evidence type="ECO:0000313" key="11">
    <source>
        <dbReference type="Proteomes" id="UP000826722"/>
    </source>
</evidence>
<dbReference type="PANTHER" id="PTHR48069">
    <property type="entry name" value="DIHYDROFOLATE REDUCTASE"/>
    <property type="match status" value="1"/>
</dbReference>
<dbReference type="PROSITE" id="PS00075">
    <property type="entry name" value="DHFR_1"/>
    <property type="match status" value="1"/>
</dbReference>
<dbReference type="GO" id="GO:0070401">
    <property type="term" value="F:NADP+ binding"/>
    <property type="evidence" value="ECO:0007669"/>
    <property type="project" value="UniProtKB-ARBA"/>
</dbReference>
<keyword evidence="4 8" id="KW-0554">One-carbon metabolism</keyword>
<dbReference type="GO" id="GO:0006730">
    <property type="term" value="P:one-carbon metabolic process"/>
    <property type="evidence" value="ECO:0007669"/>
    <property type="project" value="UniProtKB-KW"/>
</dbReference>
<dbReference type="InterPro" id="IPR012259">
    <property type="entry name" value="DHFR"/>
</dbReference>
<sequence>MGGTYNYAMTQLSLIVAIAQNRVIGANNALPWHLPEDLKRFRALTTGHHIIMGRKTYDSLNRLLPNRTTVIVTRNPHYKVPGALIAHSLADAIKQAVNDDEVFLIGGAELYRDGLNLADKLYLTEIEASFEGDAFFPEINLMEWAEIGREKHISEKGLTFSYITYQRKR</sequence>
<evidence type="ECO:0000256" key="3">
    <source>
        <dbReference type="ARBA" id="ARBA00012856"/>
    </source>
</evidence>
<proteinExistence type="inferred from homology"/>
<dbReference type="Proteomes" id="UP000826722">
    <property type="component" value="Chromosome"/>
</dbReference>
<accession>A0A8D5G927</accession>
<gene>
    <name evidence="10" type="primary">folA</name>
    <name evidence="10" type="ORF">ZMTM_16150</name>
</gene>
<evidence type="ECO:0000256" key="7">
    <source>
        <dbReference type="ARBA" id="ARBA00025067"/>
    </source>
</evidence>
<dbReference type="EMBL" id="AP024110">
    <property type="protein sequence ID" value="BCM25356.1"/>
    <property type="molecule type" value="Genomic_DNA"/>
</dbReference>
<evidence type="ECO:0000313" key="10">
    <source>
        <dbReference type="EMBL" id="BCM25356.1"/>
    </source>
</evidence>
<organism evidence="10 11">
    <name type="scientific">Methyloradius palustris</name>
    <dbReference type="NCBI Taxonomy" id="2778876"/>
    <lineage>
        <taxon>Bacteria</taxon>
        <taxon>Pseudomonadati</taxon>
        <taxon>Pseudomonadota</taxon>
        <taxon>Betaproteobacteria</taxon>
        <taxon>Nitrosomonadales</taxon>
        <taxon>Methylophilaceae</taxon>
        <taxon>Methyloradius</taxon>
    </lineage>
</organism>
<evidence type="ECO:0000256" key="6">
    <source>
        <dbReference type="ARBA" id="ARBA00023002"/>
    </source>
</evidence>
<dbReference type="GO" id="GO:0004146">
    <property type="term" value="F:dihydrofolate reductase activity"/>
    <property type="evidence" value="ECO:0007669"/>
    <property type="project" value="UniProtKB-EC"/>
</dbReference>
<feature type="domain" description="DHFR" evidence="9">
    <location>
        <begin position="12"/>
        <end position="167"/>
    </location>
</feature>
<dbReference type="UniPathway" id="UPA00077">
    <property type="reaction ID" value="UER00158"/>
</dbReference>
<evidence type="ECO:0000256" key="4">
    <source>
        <dbReference type="ARBA" id="ARBA00022563"/>
    </source>
</evidence>
<comment type="function">
    <text evidence="7 8">Key enzyme in folate metabolism. Catalyzes an essential reaction for de novo glycine and purine synthesis, and for DNA precursor synthesis.</text>
</comment>
<dbReference type="InterPro" id="IPR024072">
    <property type="entry name" value="DHFR-like_dom_sf"/>
</dbReference>
<evidence type="ECO:0000256" key="1">
    <source>
        <dbReference type="ARBA" id="ARBA00004903"/>
    </source>
</evidence>
<name>A0A8D5G927_9PROT</name>
<dbReference type="Pfam" id="PF00186">
    <property type="entry name" value="DHFR_1"/>
    <property type="match status" value="1"/>
</dbReference>
<protein>
    <recommendedName>
        <fullName evidence="3 8">Dihydrofolate reductase</fullName>
        <ecNumber evidence="3 8">1.5.1.3</ecNumber>
    </recommendedName>
</protein>
<dbReference type="AlphaFoldDB" id="A0A8D5G927"/>
<comment type="pathway">
    <text evidence="1 8">Cofactor biosynthesis; tetrahydrofolate biosynthesis; 5,6,7,8-tetrahydrofolate from 7,8-dihydrofolate: step 1/1.</text>
</comment>
<dbReference type="InterPro" id="IPR017925">
    <property type="entry name" value="DHFR_CS"/>
</dbReference>
<evidence type="ECO:0000259" key="9">
    <source>
        <dbReference type="Pfam" id="PF00186"/>
    </source>
</evidence>
<dbReference type="PANTHER" id="PTHR48069:SF3">
    <property type="entry name" value="DIHYDROFOLATE REDUCTASE"/>
    <property type="match status" value="1"/>
</dbReference>
<dbReference type="GO" id="GO:0046452">
    <property type="term" value="P:dihydrofolate metabolic process"/>
    <property type="evidence" value="ECO:0007669"/>
    <property type="project" value="TreeGrafter"/>
</dbReference>
<dbReference type="GO" id="GO:0005829">
    <property type="term" value="C:cytosol"/>
    <property type="evidence" value="ECO:0007669"/>
    <property type="project" value="TreeGrafter"/>
</dbReference>
<reference evidence="10" key="1">
    <citation type="journal article" date="2021" name="Arch. Microbiol.">
        <title>Methyloradius palustris gen. nov., sp. nov., a methanol-oxidizing bacterium isolated from snow.</title>
        <authorList>
            <person name="Miyadera T."/>
            <person name="Kojima H."/>
            <person name="Fukui M."/>
        </authorList>
    </citation>
    <scope>NUCLEOTIDE SEQUENCE</scope>
    <source>
        <strain evidence="10">Zm11</strain>
    </source>
</reference>
<evidence type="ECO:0000256" key="5">
    <source>
        <dbReference type="ARBA" id="ARBA00022857"/>
    </source>
</evidence>
<dbReference type="PRINTS" id="PR00070">
    <property type="entry name" value="DHFR"/>
</dbReference>
<dbReference type="Gene3D" id="3.40.430.10">
    <property type="entry name" value="Dihydrofolate Reductase, subunit A"/>
    <property type="match status" value="1"/>
</dbReference>
<keyword evidence="5 8" id="KW-0521">NADP</keyword>
<dbReference type="EC" id="1.5.1.3" evidence="3 8"/>
<dbReference type="PIRSF" id="PIRSF000194">
    <property type="entry name" value="DHFR"/>
    <property type="match status" value="1"/>
</dbReference>